<feature type="domain" description="FAR1" evidence="1">
    <location>
        <begin position="91"/>
        <end position="181"/>
    </location>
</feature>
<keyword evidence="2" id="KW-1185">Reference proteome</keyword>
<dbReference type="GeneID" id="120263070"/>
<sequence length="307" mass="35586">MANITDKIYRNDNSIFEDIEMDINELGLCRLHEEGEGHVTQGIDSQQVEDMHELTTEDDQEMAMSPQSQDEREVRIPFVGMEFEDEDAAFQYYLDYAKSKGFGVRKGHVYRSSSSQVITCRHFVCDKEGAKSMLDKRQLGKTVRRRRDTRTNCEARMVVSKMKSGRWTIKTFDDVHNHVLLTTPSKYDKALVARRNDEENEDFKMLDSIANYYTSHQIEKHAGEVYTRAMFNIFQVELRESDSLLAECIRNGSQNAKYIICNQTDVFSKDCSENGEPSATCSCKKFEIEDVWNKLLYAHIFSKHAEE</sequence>
<dbReference type="PANTHER" id="PTHR47718">
    <property type="entry name" value="OS01G0519700 PROTEIN"/>
    <property type="match status" value="1"/>
</dbReference>
<evidence type="ECO:0000313" key="3">
    <source>
        <dbReference type="RefSeq" id="XP_039126924.1"/>
    </source>
</evidence>
<proteinExistence type="predicted"/>
<protein>
    <submittedName>
        <fullName evidence="3">Protein FAR-RED ELONGATED HYPOCOTYL 3-like</fullName>
    </submittedName>
</protein>
<evidence type="ECO:0000259" key="1">
    <source>
        <dbReference type="Pfam" id="PF03101"/>
    </source>
</evidence>
<gene>
    <name evidence="3" type="primary">LOC120263070</name>
</gene>
<dbReference type="Proteomes" id="UP001515500">
    <property type="component" value="Chromosome 6"/>
</dbReference>
<dbReference type="Pfam" id="PF03101">
    <property type="entry name" value="FAR1"/>
    <property type="match status" value="1"/>
</dbReference>
<name>A0AB40BIJ5_DIOCR</name>
<dbReference type="RefSeq" id="XP_039126924.1">
    <property type="nucleotide sequence ID" value="XM_039270990.1"/>
</dbReference>
<accession>A0AB40BIJ5</accession>
<organism evidence="2 3">
    <name type="scientific">Dioscorea cayennensis subsp. rotundata</name>
    <name type="common">White Guinea yam</name>
    <name type="synonym">Dioscorea rotundata</name>
    <dbReference type="NCBI Taxonomy" id="55577"/>
    <lineage>
        <taxon>Eukaryota</taxon>
        <taxon>Viridiplantae</taxon>
        <taxon>Streptophyta</taxon>
        <taxon>Embryophyta</taxon>
        <taxon>Tracheophyta</taxon>
        <taxon>Spermatophyta</taxon>
        <taxon>Magnoliopsida</taxon>
        <taxon>Liliopsida</taxon>
        <taxon>Dioscoreales</taxon>
        <taxon>Dioscoreaceae</taxon>
        <taxon>Dioscorea</taxon>
    </lineage>
</organism>
<reference evidence="3" key="1">
    <citation type="submission" date="2025-08" db="UniProtKB">
        <authorList>
            <consortium name="RefSeq"/>
        </authorList>
    </citation>
    <scope>IDENTIFICATION</scope>
</reference>
<dbReference type="AlphaFoldDB" id="A0AB40BIJ5"/>
<evidence type="ECO:0000313" key="2">
    <source>
        <dbReference type="Proteomes" id="UP001515500"/>
    </source>
</evidence>
<dbReference type="InterPro" id="IPR004330">
    <property type="entry name" value="FAR1_DNA_bnd_dom"/>
</dbReference>